<accession>A0A8S1N7T7</accession>
<dbReference type="AlphaFoldDB" id="A0A8S1N7T7"/>
<name>A0A8S1N7T7_PARPR</name>
<comment type="caution">
    <text evidence="1">The sequence shown here is derived from an EMBL/GenBank/DDBJ whole genome shotgun (WGS) entry which is preliminary data.</text>
</comment>
<gene>
    <name evidence="1" type="ORF">PPRIM_AZ9-3.1.T0820101</name>
</gene>
<keyword evidence="2" id="KW-1185">Reference proteome</keyword>
<organism evidence="1 2">
    <name type="scientific">Paramecium primaurelia</name>
    <dbReference type="NCBI Taxonomy" id="5886"/>
    <lineage>
        <taxon>Eukaryota</taxon>
        <taxon>Sar</taxon>
        <taxon>Alveolata</taxon>
        <taxon>Ciliophora</taxon>
        <taxon>Intramacronucleata</taxon>
        <taxon>Oligohymenophorea</taxon>
        <taxon>Peniculida</taxon>
        <taxon>Parameciidae</taxon>
        <taxon>Paramecium</taxon>
    </lineage>
</organism>
<sequence>MSVLCLLQNCDDDFEIVDYKDNFRTCNIQIKNLANYKLWQKEIQYQQNYPIQQRFQFNTQPNNINIQIKGKKQDAELIILDNKIFLKNNDQHHIIYQLIERQIVKMEKVIRINQYSVNFDKQRKVIQFSNGLNEVSSIQLTKNRQTLMINGICYGVVYQDSNGEAQYQANSMQVSCKIQQNEQIELQNLQNFLLGTTQLYIEYQFN</sequence>
<reference evidence="1" key="1">
    <citation type="submission" date="2021-01" db="EMBL/GenBank/DDBJ databases">
        <authorList>
            <consortium name="Genoscope - CEA"/>
            <person name="William W."/>
        </authorList>
    </citation>
    <scope>NUCLEOTIDE SEQUENCE</scope>
</reference>
<evidence type="ECO:0000313" key="1">
    <source>
        <dbReference type="EMBL" id="CAD8088828.1"/>
    </source>
</evidence>
<protein>
    <submittedName>
        <fullName evidence="1">Uncharacterized protein</fullName>
    </submittedName>
</protein>
<dbReference type="EMBL" id="CAJJDM010000085">
    <property type="protein sequence ID" value="CAD8088828.1"/>
    <property type="molecule type" value="Genomic_DNA"/>
</dbReference>
<dbReference type="OMA" id="VIRINQY"/>
<dbReference type="Proteomes" id="UP000688137">
    <property type="component" value="Unassembled WGS sequence"/>
</dbReference>
<proteinExistence type="predicted"/>
<evidence type="ECO:0000313" key="2">
    <source>
        <dbReference type="Proteomes" id="UP000688137"/>
    </source>
</evidence>